<gene>
    <name evidence="2" type="ORF">CMU_008050</name>
</gene>
<dbReference type="AlphaFoldDB" id="B6ADM3"/>
<dbReference type="VEuPathDB" id="CryptoDB:CMU_008050"/>
<dbReference type="Pfam" id="PF07065">
    <property type="entry name" value="D123"/>
    <property type="match status" value="1"/>
</dbReference>
<dbReference type="STRING" id="441375.B6ADM3"/>
<dbReference type="EMBL" id="DS989729">
    <property type="protein sequence ID" value="EEA06314.1"/>
    <property type="molecule type" value="Genomic_DNA"/>
</dbReference>
<protein>
    <submittedName>
        <fullName evidence="2">D123 family protein</fullName>
    </submittedName>
</protein>
<dbReference type="OrthoDB" id="360540at2759"/>
<dbReference type="PANTHER" id="PTHR15323:SF6">
    <property type="entry name" value="CELL DIVISION CYCLE PROTEIN 123 HOMOLOG"/>
    <property type="match status" value="1"/>
</dbReference>
<organism evidence="2 3">
    <name type="scientific">Cryptosporidium muris (strain RN66)</name>
    <dbReference type="NCBI Taxonomy" id="441375"/>
    <lineage>
        <taxon>Eukaryota</taxon>
        <taxon>Sar</taxon>
        <taxon>Alveolata</taxon>
        <taxon>Apicomplexa</taxon>
        <taxon>Conoidasida</taxon>
        <taxon>Coccidia</taxon>
        <taxon>Eucoccidiorida</taxon>
        <taxon>Eimeriorina</taxon>
        <taxon>Cryptosporidiidae</taxon>
        <taxon>Cryptosporidium</taxon>
    </lineage>
</organism>
<evidence type="ECO:0000313" key="2">
    <source>
        <dbReference type="EMBL" id="EEA06314.1"/>
    </source>
</evidence>
<sequence>MPDSEKRYAKLIIDLLLRYTFLFEIYLNKHIKVDEEYIPPFLNRIGASRVDILENSGLSEVNRRLPDIENQVILILCEDIVVVVNIKVYLKFRVSFWYPVEAKSLLLVPNKVDTVRLVNEAAVENKEAVSSREFYFNLIKLLADLGTPRDDIDINNFLIESILNFFMNIWGPNLDVYNGNDFGCMSWFPIVNSQKKMITIPSSLIPIPKSIINEYMNIDGIYNISKLNLSKESKIFLERLSLAVNKYSKSGCVPKFTWSTPTDSCWILPSSTIRCENYSDVMILLKASTKVSEDLERSQNQKDFQHAILLREYIPTWDSSMEFRIFLSKASQNASFRINGISQRHISLYFEELVSNKELQNGILSSINSIVKCDERELINELFEALKTKKLAIDVYLIKTSTKYKFRSLIVDVSLMYNIDTLLFSFSELKFNQLRQIDELNLIDLYRVVEDPQSTIYQIKNDLKGKVPKEMLNMCDGNDIEELLSQFSLKLEGELK</sequence>
<evidence type="ECO:0000256" key="1">
    <source>
        <dbReference type="ARBA" id="ARBA00011047"/>
    </source>
</evidence>
<keyword evidence="3" id="KW-1185">Reference proteome</keyword>
<dbReference type="InterPro" id="IPR009772">
    <property type="entry name" value="CDC123"/>
</dbReference>
<dbReference type="GO" id="GO:0005737">
    <property type="term" value="C:cytoplasm"/>
    <property type="evidence" value="ECO:0007669"/>
    <property type="project" value="TreeGrafter"/>
</dbReference>
<dbReference type="OMA" id="TIRCENY"/>
<accession>B6ADM3</accession>
<dbReference type="RefSeq" id="XP_002140663.1">
    <property type="nucleotide sequence ID" value="XM_002140627.1"/>
</dbReference>
<comment type="similarity">
    <text evidence="1">Belongs to the CDC123 family.</text>
</comment>
<evidence type="ECO:0000313" key="3">
    <source>
        <dbReference type="Proteomes" id="UP000001460"/>
    </source>
</evidence>
<dbReference type="eggNOG" id="KOG2983">
    <property type="taxonomic scope" value="Eukaryota"/>
</dbReference>
<name>B6ADM3_CRYMR</name>
<dbReference type="GeneID" id="6995683"/>
<dbReference type="PANTHER" id="PTHR15323">
    <property type="entry name" value="D123 PROTEIN"/>
    <property type="match status" value="1"/>
</dbReference>
<reference evidence="2" key="1">
    <citation type="submission" date="2008-06" db="EMBL/GenBank/DDBJ databases">
        <authorList>
            <person name="Lorenzi H."/>
            <person name="Inman J."/>
            <person name="Miller J."/>
            <person name="Schobel S."/>
            <person name="Amedeo P."/>
            <person name="Caler E.V."/>
            <person name="da Silva J."/>
        </authorList>
    </citation>
    <scope>NUCLEOTIDE SEQUENCE [LARGE SCALE GENOMIC DNA]</scope>
    <source>
        <strain evidence="2">RN66</strain>
    </source>
</reference>
<dbReference type="Proteomes" id="UP000001460">
    <property type="component" value="Unassembled WGS sequence"/>
</dbReference>
<proteinExistence type="inferred from homology"/>